<evidence type="ECO:0000259" key="2">
    <source>
        <dbReference type="SMART" id="SM00460"/>
    </source>
</evidence>
<dbReference type="Gene3D" id="3.10.620.30">
    <property type="match status" value="1"/>
</dbReference>
<dbReference type="Proteomes" id="UP000324159">
    <property type="component" value="Unassembled WGS sequence"/>
</dbReference>
<dbReference type="GO" id="GO:0008233">
    <property type="term" value="F:peptidase activity"/>
    <property type="evidence" value="ECO:0007669"/>
    <property type="project" value="UniProtKB-KW"/>
</dbReference>
<keyword evidence="3" id="KW-0645">Protease</keyword>
<dbReference type="Pfam" id="PF01841">
    <property type="entry name" value="Transglut_core"/>
    <property type="match status" value="1"/>
</dbReference>
<dbReference type="PANTHER" id="PTHR38339">
    <property type="entry name" value="TRANSGLUTAMINASE DOMAIN PROTEIN"/>
    <property type="match status" value="1"/>
</dbReference>
<protein>
    <submittedName>
        <fullName evidence="3">Transglutaminase-like putative cysteine protease</fullName>
    </submittedName>
</protein>
<dbReference type="GO" id="GO:0006508">
    <property type="term" value="P:proteolysis"/>
    <property type="evidence" value="ECO:0007669"/>
    <property type="project" value="UniProtKB-KW"/>
</dbReference>
<name>A0A5D3WFP1_9BACT</name>
<comment type="caution">
    <text evidence="3">The sequence shown here is derived from an EMBL/GenBank/DDBJ whole genome shotgun (WGS) entry which is preliminary data.</text>
</comment>
<evidence type="ECO:0000313" key="4">
    <source>
        <dbReference type="Proteomes" id="UP000324159"/>
    </source>
</evidence>
<dbReference type="InterPro" id="IPR002931">
    <property type="entry name" value="Transglutaminase-like"/>
</dbReference>
<feature type="signal peptide" evidence="1">
    <location>
        <begin position="1"/>
        <end position="19"/>
    </location>
</feature>
<sequence length="333" mass="37261">MYRLLLSLLILLLATPALGANAAGTVTWSFDLSAHQPGAEARLWIPYPVSDANQLISDISWQGDYSEAAVYTDRRHGVSMLFVRWDKNAKSRQLTFRFRAERREQARRDLADSNIPLDPAFAAPYLAATSLGPVDGPVRALAEQITAGKKTILEKARAIYDWTVDNTFRDPQTRGCGLGDVPHLLERPGGKCADISSLFVALSRAAGVPARDILGLRLGKKDGQDISQWQHCWAEFYLPGTGWIPVDPADVRKAMLKQNLSLDDPKVAELREYFWGGVDAYRIRLSEGRDLQLNPPQQGPAVNYLMYPFAQIGNETLDWLDPATFKYRITFRQ</sequence>
<dbReference type="EMBL" id="VNIB01000013">
    <property type="protein sequence ID" value="TYO96699.1"/>
    <property type="molecule type" value="Genomic_DNA"/>
</dbReference>
<reference evidence="3 4" key="1">
    <citation type="submission" date="2019-07" db="EMBL/GenBank/DDBJ databases">
        <title>Genomic Encyclopedia of Type Strains, Phase IV (KMG-IV): sequencing the most valuable type-strain genomes for metagenomic binning, comparative biology and taxonomic classification.</title>
        <authorList>
            <person name="Goeker M."/>
        </authorList>
    </citation>
    <scope>NUCLEOTIDE SEQUENCE [LARGE SCALE GENOMIC DNA]</scope>
    <source>
        <strain evidence="3 4">SS015</strain>
    </source>
</reference>
<dbReference type="SUPFAM" id="SSF54001">
    <property type="entry name" value="Cysteine proteinases"/>
    <property type="match status" value="1"/>
</dbReference>
<feature type="domain" description="Transglutaminase-like" evidence="2">
    <location>
        <begin position="184"/>
        <end position="250"/>
    </location>
</feature>
<evidence type="ECO:0000256" key="1">
    <source>
        <dbReference type="SAM" id="SignalP"/>
    </source>
</evidence>
<proteinExistence type="predicted"/>
<feature type="chain" id="PRO_5022695564" evidence="1">
    <location>
        <begin position="20"/>
        <end position="333"/>
    </location>
</feature>
<dbReference type="OrthoDB" id="9804872at2"/>
<gene>
    <name evidence="3" type="ORF">EDC39_11389</name>
</gene>
<keyword evidence="1" id="KW-0732">Signal</keyword>
<keyword evidence="4" id="KW-1185">Reference proteome</keyword>
<dbReference type="SMART" id="SM00460">
    <property type="entry name" value="TGc"/>
    <property type="match status" value="1"/>
</dbReference>
<organism evidence="3 4">
    <name type="scientific">Geothermobacter ehrlichii</name>
    <dbReference type="NCBI Taxonomy" id="213224"/>
    <lineage>
        <taxon>Bacteria</taxon>
        <taxon>Pseudomonadati</taxon>
        <taxon>Thermodesulfobacteriota</taxon>
        <taxon>Desulfuromonadia</taxon>
        <taxon>Desulfuromonadales</taxon>
        <taxon>Geothermobacteraceae</taxon>
        <taxon>Geothermobacter</taxon>
    </lineage>
</organism>
<dbReference type="RefSeq" id="WP_148896767.1">
    <property type="nucleotide sequence ID" value="NZ_VNIB01000013.1"/>
</dbReference>
<accession>A0A5D3WFP1</accession>
<evidence type="ECO:0000313" key="3">
    <source>
        <dbReference type="EMBL" id="TYO96699.1"/>
    </source>
</evidence>
<keyword evidence="3" id="KW-0378">Hydrolase</keyword>
<dbReference type="InterPro" id="IPR038765">
    <property type="entry name" value="Papain-like_cys_pep_sf"/>
</dbReference>
<dbReference type="AlphaFoldDB" id="A0A5D3WFP1"/>
<dbReference type="PANTHER" id="PTHR38339:SF1">
    <property type="entry name" value="TRANSGLUTAMINASE-LIKE DOMAIN-CONTAINING PROTEIN"/>
    <property type="match status" value="1"/>
</dbReference>